<dbReference type="EMBL" id="KI912111">
    <property type="protein sequence ID" value="ETS82668.1"/>
    <property type="molecule type" value="Genomic_DNA"/>
</dbReference>
<dbReference type="CDD" id="cd12148">
    <property type="entry name" value="fungal_TF_MHR"/>
    <property type="match status" value="1"/>
</dbReference>
<dbReference type="OrthoDB" id="1924787at2759"/>
<feature type="compositionally biased region" description="Polar residues" evidence="3">
    <location>
        <begin position="63"/>
        <end position="76"/>
    </location>
</feature>
<evidence type="ECO:0000259" key="4">
    <source>
        <dbReference type="PROSITE" id="PS50048"/>
    </source>
</evidence>
<feature type="region of interest" description="Disordered" evidence="3">
    <location>
        <begin position="1"/>
        <end position="20"/>
    </location>
</feature>
<reference evidence="6" key="1">
    <citation type="journal article" date="2015" name="BMC Genomics">
        <title>Genomic and transcriptomic analysis of the endophytic fungus Pestalotiopsis fici reveals its lifestyle and high potential for synthesis of natural products.</title>
        <authorList>
            <person name="Wang X."/>
            <person name="Zhang X."/>
            <person name="Liu L."/>
            <person name="Xiang M."/>
            <person name="Wang W."/>
            <person name="Sun X."/>
            <person name="Che Y."/>
            <person name="Guo L."/>
            <person name="Liu G."/>
            <person name="Guo L."/>
            <person name="Wang C."/>
            <person name="Yin W.B."/>
            <person name="Stadler M."/>
            <person name="Zhang X."/>
            <person name="Liu X."/>
        </authorList>
    </citation>
    <scope>NUCLEOTIDE SEQUENCE [LARGE SCALE GENOMIC DNA]</scope>
    <source>
        <strain evidence="6">W106-1 / CGMCC3.15140</strain>
    </source>
</reference>
<dbReference type="GO" id="GO:0005634">
    <property type="term" value="C:nucleus"/>
    <property type="evidence" value="ECO:0007669"/>
    <property type="project" value="TreeGrafter"/>
</dbReference>
<gene>
    <name evidence="5" type="ORF">PFICI_04544</name>
</gene>
<keyword evidence="6" id="KW-1185">Reference proteome</keyword>
<dbReference type="OMA" id="NMPEIES"/>
<keyword evidence="1" id="KW-0479">Metal-binding</keyword>
<dbReference type="GO" id="GO:0003677">
    <property type="term" value="F:DNA binding"/>
    <property type="evidence" value="ECO:0007669"/>
    <property type="project" value="InterPro"/>
</dbReference>
<name>W3X973_PESFW</name>
<evidence type="ECO:0000256" key="2">
    <source>
        <dbReference type="ARBA" id="ARBA00023242"/>
    </source>
</evidence>
<keyword evidence="2" id="KW-0539">Nucleus</keyword>
<dbReference type="KEGG" id="pfy:PFICI_04544"/>
<dbReference type="SUPFAM" id="SSF57701">
    <property type="entry name" value="Zn2/Cys6 DNA-binding domain"/>
    <property type="match status" value="1"/>
</dbReference>
<dbReference type="RefSeq" id="XP_007831316.1">
    <property type="nucleotide sequence ID" value="XM_007833125.1"/>
</dbReference>
<dbReference type="GO" id="GO:0001080">
    <property type="term" value="P:nitrogen catabolite activation of transcription from RNA polymerase II promoter"/>
    <property type="evidence" value="ECO:0007669"/>
    <property type="project" value="TreeGrafter"/>
</dbReference>
<dbReference type="AlphaFoldDB" id="W3X973"/>
<dbReference type="PANTHER" id="PTHR31668">
    <property type="entry name" value="GLUCOSE TRANSPORT TRANSCRIPTION REGULATOR RGT1-RELATED-RELATED"/>
    <property type="match status" value="1"/>
</dbReference>
<dbReference type="PANTHER" id="PTHR31668:SF4">
    <property type="entry name" value="TRANSCRIPTIONAL ACTIVATOR PROTEIN DAL81"/>
    <property type="match status" value="1"/>
</dbReference>
<dbReference type="SMART" id="SM00066">
    <property type="entry name" value="GAL4"/>
    <property type="match status" value="1"/>
</dbReference>
<dbReference type="GO" id="GO:0008270">
    <property type="term" value="F:zinc ion binding"/>
    <property type="evidence" value="ECO:0007669"/>
    <property type="project" value="InterPro"/>
</dbReference>
<dbReference type="eggNOG" id="ENOG502SIU4">
    <property type="taxonomic scope" value="Eukaryota"/>
</dbReference>
<dbReference type="InterPro" id="IPR001138">
    <property type="entry name" value="Zn2Cys6_DnaBD"/>
</dbReference>
<feature type="region of interest" description="Disordered" evidence="3">
    <location>
        <begin position="54"/>
        <end position="76"/>
    </location>
</feature>
<evidence type="ECO:0000313" key="6">
    <source>
        <dbReference type="Proteomes" id="UP000030651"/>
    </source>
</evidence>
<dbReference type="GeneID" id="19269557"/>
<dbReference type="InterPro" id="IPR036864">
    <property type="entry name" value="Zn2-C6_fun-type_DNA-bd_sf"/>
</dbReference>
<dbReference type="InParanoid" id="W3X973"/>
<dbReference type="InterPro" id="IPR007219">
    <property type="entry name" value="XnlR_reg_dom"/>
</dbReference>
<protein>
    <recommendedName>
        <fullName evidence="4">Zn(2)-C6 fungal-type domain-containing protein</fullName>
    </recommendedName>
</protein>
<dbReference type="HOGENOM" id="CLU_006632_3_0_1"/>
<dbReference type="PROSITE" id="PS50048">
    <property type="entry name" value="ZN2_CY6_FUNGAL_2"/>
    <property type="match status" value="1"/>
</dbReference>
<evidence type="ECO:0000256" key="3">
    <source>
        <dbReference type="SAM" id="MobiDB-lite"/>
    </source>
</evidence>
<evidence type="ECO:0000256" key="1">
    <source>
        <dbReference type="ARBA" id="ARBA00022723"/>
    </source>
</evidence>
<dbReference type="PROSITE" id="PS00463">
    <property type="entry name" value="ZN2_CY6_FUNGAL_1"/>
    <property type="match status" value="1"/>
</dbReference>
<evidence type="ECO:0000313" key="5">
    <source>
        <dbReference type="EMBL" id="ETS82668.1"/>
    </source>
</evidence>
<dbReference type="SMART" id="SM00906">
    <property type="entry name" value="Fungal_trans"/>
    <property type="match status" value="1"/>
</dbReference>
<organism evidence="5 6">
    <name type="scientific">Pestalotiopsis fici (strain W106-1 / CGMCC3.15140)</name>
    <dbReference type="NCBI Taxonomy" id="1229662"/>
    <lineage>
        <taxon>Eukaryota</taxon>
        <taxon>Fungi</taxon>
        <taxon>Dikarya</taxon>
        <taxon>Ascomycota</taxon>
        <taxon>Pezizomycotina</taxon>
        <taxon>Sordariomycetes</taxon>
        <taxon>Xylariomycetidae</taxon>
        <taxon>Amphisphaeriales</taxon>
        <taxon>Sporocadaceae</taxon>
        <taxon>Pestalotiopsis</taxon>
    </lineage>
</organism>
<accession>W3X973</accession>
<dbReference type="GO" id="GO:0006351">
    <property type="term" value="P:DNA-templated transcription"/>
    <property type="evidence" value="ECO:0007669"/>
    <property type="project" value="InterPro"/>
</dbReference>
<proteinExistence type="predicted"/>
<sequence length="801" mass="90318">MSGREAGSSSARPYRSKRHRPCDSCRRRKQACCLEGQPPCRLCVELRIACTFNDPPSKRRRTGTQQPSPLTCSLESNDSDIVEGFEATDCDLDAASDGGHGSTNDAPWEFTHMATSGDVSNVTIDLGPDPQVSDTHDGNLDGRLMPSHDMWYLASLWDVNQSGSMMHPTAAVGEVEANENEIGLLNFSTRSPVLPSPRQSATQPAGNTSISAETALYYTTSHSYPARVPVPLQQDKTTNYLSPSSDLDPYLLQHMRFPADGISNFKHFQYRVLASKATTSSAQQRSSEHSPAYFIVNKRTTLENGDDMNAPKPDSSLNLEDLVNPQVGSCLVGLFLRYVFPGLPILSRSRLTLKTKTLLPRPETLKILPSHLLAAIYASADQFRRYDPFLCASPERNTGLVDHLWRIAYDGIQQNLHKPQLDLLQTILLYLQHTGRRDEAAAANKTAEWSLTGSAINIAYQLGLHIDCTDWSIPTWEQRLRRRLWWVTYSEASWRTLLQGFPQTISPDQWDVRPLDENDFFIDSIRIPSEESSTRVPALQEPCQFCHLGYDFRFVADLSHHASNLHCRMYTMAAIRKCSGNFKETLGIGSSLLADLQRWKKDLPSHITTHSLSNIRENRDYFHPGSATNIKMAYLTIEVLIYRAILRSLPSKLTANEIDPPPEQRHDGDTPNGQAPGSVLETYRAAINVMQRISGFVERLGSYDRNSLYYAWTEECFSIMSNFILFLLVRAPTAEIAKDVLALLARWVILLREQCILFDQTRLALTRLDTVFHMGMENVFHFSPHVKKAVEDEFPMRLYKN</sequence>
<dbReference type="CDD" id="cd00067">
    <property type="entry name" value="GAL4"/>
    <property type="match status" value="1"/>
</dbReference>
<dbReference type="Proteomes" id="UP000030651">
    <property type="component" value="Unassembled WGS sequence"/>
</dbReference>
<feature type="domain" description="Zn(2)-C6 fungal-type" evidence="4">
    <location>
        <begin position="21"/>
        <end position="52"/>
    </location>
</feature>
<dbReference type="GO" id="GO:0000981">
    <property type="term" value="F:DNA-binding transcription factor activity, RNA polymerase II-specific"/>
    <property type="evidence" value="ECO:0007669"/>
    <property type="project" value="InterPro"/>
</dbReference>
<dbReference type="InterPro" id="IPR050797">
    <property type="entry name" value="Carb_Metab_Trans_Reg"/>
</dbReference>
<dbReference type="Pfam" id="PF04082">
    <property type="entry name" value="Fungal_trans"/>
    <property type="match status" value="1"/>
</dbReference>
<feature type="region of interest" description="Disordered" evidence="3">
    <location>
        <begin position="656"/>
        <end position="675"/>
    </location>
</feature>